<name>A0A2P2NZY8_RHIMU</name>
<dbReference type="EMBL" id="GGEC01067594">
    <property type="protein sequence ID" value="MBX48078.1"/>
    <property type="molecule type" value="Transcribed_RNA"/>
</dbReference>
<organism evidence="1">
    <name type="scientific">Rhizophora mucronata</name>
    <name type="common">Asiatic mangrove</name>
    <dbReference type="NCBI Taxonomy" id="61149"/>
    <lineage>
        <taxon>Eukaryota</taxon>
        <taxon>Viridiplantae</taxon>
        <taxon>Streptophyta</taxon>
        <taxon>Embryophyta</taxon>
        <taxon>Tracheophyta</taxon>
        <taxon>Spermatophyta</taxon>
        <taxon>Magnoliopsida</taxon>
        <taxon>eudicotyledons</taxon>
        <taxon>Gunneridae</taxon>
        <taxon>Pentapetalae</taxon>
        <taxon>rosids</taxon>
        <taxon>fabids</taxon>
        <taxon>Malpighiales</taxon>
        <taxon>Rhizophoraceae</taxon>
        <taxon>Rhizophora</taxon>
    </lineage>
</organism>
<accession>A0A2P2NZY8</accession>
<sequence length="39" mass="4427">MVCEFDSFVLVLQNYDDYLTLGLIFPAVRNTSSAKTIEL</sequence>
<dbReference type="AlphaFoldDB" id="A0A2P2NZY8"/>
<protein>
    <submittedName>
        <fullName evidence="1">Uncharacterized protein</fullName>
    </submittedName>
</protein>
<proteinExistence type="predicted"/>
<reference evidence="1" key="1">
    <citation type="submission" date="2018-02" db="EMBL/GenBank/DDBJ databases">
        <title>Rhizophora mucronata_Transcriptome.</title>
        <authorList>
            <person name="Meera S.P."/>
            <person name="Sreeshan A."/>
            <person name="Augustine A."/>
        </authorList>
    </citation>
    <scope>NUCLEOTIDE SEQUENCE</scope>
    <source>
        <tissue evidence="1">Leaf</tissue>
    </source>
</reference>
<evidence type="ECO:0000313" key="1">
    <source>
        <dbReference type="EMBL" id="MBX48078.1"/>
    </source>
</evidence>